<dbReference type="STRING" id="361077.A0A151Z669"/>
<dbReference type="AlphaFoldDB" id="A0A151Z669"/>
<gene>
    <name evidence="3" type="ORF">DLAC_10092</name>
</gene>
<feature type="compositionally biased region" description="Polar residues" evidence="1">
    <location>
        <begin position="234"/>
        <end position="252"/>
    </location>
</feature>
<evidence type="ECO:0000313" key="3">
    <source>
        <dbReference type="EMBL" id="KYQ89428.1"/>
    </source>
</evidence>
<dbReference type="Gene3D" id="3.30.420.10">
    <property type="entry name" value="Ribonuclease H-like superfamily/Ribonuclease H"/>
    <property type="match status" value="1"/>
</dbReference>
<accession>A0A151Z669</accession>
<feature type="signal peptide" evidence="2">
    <location>
        <begin position="1"/>
        <end position="21"/>
    </location>
</feature>
<dbReference type="GO" id="GO:0003676">
    <property type="term" value="F:nucleic acid binding"/>
    <property type="evidence" value="ECO:0007669"/>
    <property type="project" value="InterPro"/>
</dbReference>
<evidence type="ECO:0008006" key="5">
    <source>
        <dbReference type="Google" id="ProtNLM"/>
    </source>
</evidence>
<dbReference type="OrthoDB" id="10006939at2759"/>
<dbReference type="InParanoid" id="A0A151Z669"/>
<organism evidence="3 4">
    <name type="scientific">Tieghemostelium lacteum</name>
    <name type="common">Slime mold</name>
    <name type="synonym">Dictyostelium lacteum</name>
    <dbReference type="NCBI Taxonomy" id="361077"/>
    <lineage>
        <taxon>Eukaryota</taxon>
        <taxon>Amoebozoa</taxon>
        <taxon>Evosea</taxon>
        <taxon>Eumycetozoa</taxon>
        <taxon>Dictyostelia</taxon>
        <taxon>Dictyosteliales</taxon>
        <taxon>Raperosteliaceae</taxon>
        <taxon>Tieghemostelium</taxon>
    </lineage>
</organism>
<sequence>MNSIILFLSLQTLQIYQLVNQNKKKGVGYTVISPEKWSQIVEESFVFGNQHVLSKYNIKESTLYQKIKKYGISRDENAFAPLKRGSPAGIKKQKKISGELSDFLIKEFKEDITQSGRKLALKLKEEAKKINPEADFNVSITTVNKFLKEKQYTCKISRKEEVERNSPTLIDERHLFSKFLLDNGYRNKGARVIYYGFIYMESNIIARKARSLIGTPSVFSRAHRGIYINKDPKTMNQKNKGTSQNLDANQNKKAQENQESNQEDDEENQEYENFNGIICSKSDPVVTDKGRVNSIALCVAITSESVLLAQTQFRRFANIDFYQFMVKLLEKLEKEYPGESFTFVGDNERVYNLGIELLLKDQYKHHNYIPNPRYSPFLNAVEYLFNQIKSSVACQKHKKIGDLVTSVQESFKKVQPGNLANYHETANYFLLKCLQKEEVHAWRTTLFNKVKVPLDSPDQTWEVFHKLVFTMEQNFLNKLLVESVPEKPVKSAKQVLIINGQTMQLYQGQAVNESIHF</sequence>
<evidence type="ECO:0000256" key="1">
    <source>
        <dbReference type="SAM" id="MobiDB-lite"/>
    </source>
</evidence>
<dbReference type="Proteomes" id="UP000076078">
    <property type="component" value="Unassembled WGS sequence"/>
</dbReference>
<name>A0A151Z669_TIELA</name>
<feature type="chain" id="PRO_5007592881" description="Tc1-like transposase DDE domain-containing protein" evidence="2">
    <location>
        <begin position="22"/>
        <end position="517"/>
    </location>
</feature>
<keyword evidence="4" id="KW-1185">Reference proteome</keyword>
<keyword evidence="2" id="KW-0732">Signal</keyword>
<evidence type="ECO:0000313" key="4">
    <source>
        <dbReference type="Proteomes" id="UP000076078"/>
    </source>
</evidence>
<feature type="region of interest" description="Disordered" evidence="1">
    <location>
        <begin position="230"/>
        <end position="269"/>
    </location>
</feature>
<proteinExistence type="predicted"/>
<evidence type="ECO:0000256" key="2">
    <source>
        <dbReference type="SAM" id="SignalP"/>
    </source>
</evidence>
<dbReference type="InterPro" id="IPR036397">
    <property type="entry name" value="RNaseH_sf"/>
</dbReference>
<protein>
    <recommendedName>
        <fullName evidence="5">Tc1-like transposase DDE domain-containing protein</fullName>
    </recommendedName>
</protein>
<dbReference type="EMBL" id="LODT01000041">
    <property type="protein sequence ID" value="KYQ89428.1"/>
    <property type="molecule type" value="Genomic_DNA"/>
</dbReference>
<comment type="caution">
    <text evidence="3">The sequence shown here is derived from an EMBL/GenBank/DDBJ whole genome shotgun (WGS) entry which is preliminary data.</text>
</comment>
<reference evidence="3 4" key="1">
    <citation type="submission" date="2015-12" db="EMBL/GenBank/DDBJ databases">
        <title>Dictyostelia acquired genes for synthesis and detection of signals that induce cell-type specialization by lateral gene transfer from prokaryotes.</title>
        <authorList>
            <person name="Gloeckner G."/>
            <person name="Schaap P."/>
        </authorList>
    </citation>
    <scope>NUCLEOTIDE SEQUENCE [LARGE SCALE GENOMIC DNA]</scope>
    <source>
        <strain evidence="3 4">TK</strain>
    </source>
</reference>